<dbReference type="InterPro" id="IPR031304">
    <property type="entry name" value="SLT_2"/>
</dbReference>
<dbReference type="RefSeq" id="WP_380854959.1">
    <property type="nucleotide sequence ID" value="NZ_JBHRXV010000001.1"/>
</dbReference>
<evidence type="ECO:0000259" key="1">
    <source>
        <dbReference type="Pfam" id="PF13406"/>
    </source>
</evidence>
<proteinExistence type="predicted"/>
<name>A0ABV7X6A6_9SPHN</name>
<protein>
    <submittedName>
        <fullName evidence="2">Lytic transglycosylase domain-containing protein</fullName>
    </submittedName>
</protein>
<reference evidence="3" key="1">
    <citation type="journal article" date="2019" name="Int. J. Syst. Evol. Microbiol.">
        <title>The Global Catalogue of Microorganisms (GCM) 10K type strain sequencing project: providing services to taxonomists for standard genome sequencing and annotation.</title>
        <authorList>
            <consortium name="The Broad Institute Genomics Platform"/>
            <consortium name="The Broad Institute Genome Sequencing Center for Infectious Disease"/>
            <person name="Wu L."/>
            <person name="Ma J."/>
        </authorList>
    </citation>
    <scope>NUCLEOTIDE SEQUENCE [LARGE SCALE GENOMIC DNA]</scope>
    <source>
        <strain evidence="3">KCTC 42644</strain>
    </source>
</reference>
<dbReference type="Gene3D" id="1.10.530.10">
    <property type="match status" value="1"/>
</dbReference>
<comment type="caution">
    <text evidence="2">The sequence shown here is derived from an EMBL/GenBank/DDBJ whole genome shotgun (WGS) entry which is preliminary data.</text>
</comment>
<dbReference type="NCBIfam" id="TIGR02283">
    <property type="entry name" value="MltB_2"/>
    <property type="match status" value="1"/>
</dbReference>
<evidence type="ECO:0000313" key="2">
    <source>
        <dbReference type="EMBL" id="MFC3710960.1"/>
    </source>
</evidence>
<dbReference type="SUPFAM" id="SSF53955">
    <property type="entry name" value="Lysozyme-like"/>
    <property type="match status" value="1"/>
</dbReference>
<dbReference type="EMBL" id="JBHRXV010000001">
    <property type="protein sequence ID" value="MFC3710960.1"/>
    <property type="molecule type" value="Genomic_DNA"/>
</dbReference>
<organism evidence="2 3">
    <name type="scientific">Sphingoaurantiacus capsulatus</name>
    <dbReference type="NCBI Taxonomy" id="1771310"/>
    <lineage>
        <taxon>Bacteria</taxon>
        <taxon>Pseudomonadati</taxon>
        <taxon>Pseudomonadota</taxon>
        <taxon>Alphaproteobacteria</taxon>
        <taxon>Sphingomonadales</taxon>
        <taxon>Sphingosinicellaceae</taxon>
        <taxon>Sphingoaurantiacus</taxon>
    </lineage>
</organism>
<dbReference type="PANTHER" id="PTHR30163:SF8">
    <property type="entry name" value="LYTIC MUREIN TRANSGLYCOSYLASE"/>
    <property type="match status" value="1"/>
</dbReference>
<dbReference type="PANTHER" id="PTHR30163">
    <property type="entry name" value="MEMBRANE-BOUND LYTIC MUREIN TRANSGLYCOSYLASE B"/>
    <property type="match status" value="1"/>
</dbReference>
<dbReference type="Gene3D" id="1.10.8.350">
    <property type="entry name" value="Bacterial muramidase"/>
    <property type="match status" value="1"/>
</dbReference>
<feature type="domain" description="Transglycosylase SLT" evidence="1">
    <location>
        <begin position="70"/>
        <end position="378"/>
    </location>
</feature>
<dbReference type="InterPro" id="IPR023346">
    <property type="entry name" value="Lysozyme-like_dom_sf"/>
</dbReference>
<sequence length="393" mass="42221">MTRRTAVLVHRFLATSAVAILVAVIVDAGDRAKTIHKPAPVVAAVPVPAPKPVKRAPPPPPEPVYDLSTFDGWLQSVRADAKKAGVSEATLDRELDGLTEDPSAIALDQKQPDRTAVSPMTFAKYHAKQFSRSRINNGRRLASDLSATLSSVEKQYGVPHEILLAIWGIETSYGAVTGNFDLVRSLATLAYEGRRREFFTAELIAALKLIDDGKADRATLVGSWAGATGQSQFMPSSYFAHAADGDGDGRADIWGSRADVLASIASYFVGKGWQTGEPWAVSVSVPAGFDRERIRELTPVTECAGLGWRHSRWLSVAEWKAMGVAGNGAALPADDKLATLIEPDGPQGPAFLTFANYRPIMRYNCSNYYALTVGQMADAIGVGRLPKTTLVGK</sequence>
<dbReference type="Pfam" id="PF13406">
    <property type="entry name" value="SLT_2"/>
    <property type="match status" value="1"/>
</dbReference>
<dbReference type="InterPro" id="IPR043426">
    <property type="entry name" value="MltB-like"/>
</dbReference>
<gene>
    <name evidence="2" type="ORF">ACFOMD_00135</name>
</gene>
<keyword evidence="3" id="KW-1185">Reference proteome</keyword>
<accession>A0ABV7X6A6</accession>
<dbReference type="InterPro" id="IPR011970">
    <property type="entry name" value="MltB_2"/>
</dbReference>
<dbReference type="Proteomes" id="UP001595615">
    <property type="component" value="Unassembled WGS sequence"/>
</dbReference>
<evidence type="ECO:0000313" key="3">
    <source>
        <dbReference type="Proteomes" id="UP001595615"/>
    </source>
</evidence>